<dbReference type="RefSeq" id="XP_001940840.1">
    <property type="nucleotide sequence ID" value="XM_001940805.1"/>
</dbReference>
<proteinExistence type="predicted"/>
<name>A0A2W1DI94_9PLEO</name>
<protein>
    <submittedName>
        <fullName evidence="1">Uncharacterized protein</fullName>
    </submittedName>
</protein>
<dbReference type="GeneID" id="6348815"/>
<comment type="caution">
    <text evidence="1">The sequence shown here is derived from an EMBL/GenBank/DDBJ whole genome shotgun (WGS) entry which is preliminary data.</text>
</comment>
<dbReference type="OrthoDB" id="3799327at2759"/>
<dbReference type="Proteomes" id="UP000245464">
    <property type="component" value="Chromosome 3"/>
</dbReference>
<dbReference type="Gene3D" id="3.40.50.1820">
    <property type="entry name" value="alpha/beta hydrolase"/>
    <property type="match status" value="1"/>
</dbReference>
<dbReference type="AlphaFoldDB" id="A0A2W1DI94"/>
<organism evidence="1 2">
    <name type="scientific">Pyrenophora tritici-repentis</name>
    <dbReference type="NCBI Taxonomy" id="45151"/>
    <lineage>
        <taxon>Eukaryota</taxon>
        <taxon>Fungi</taxon>
        <taxon>Dikarya</taxon>
        <taxon>Ascomycota</taxon>
        <taxon>Pezizomycotina</taxon>
        <taxon>Dothideomycetes</taxon>
        <taxon>Pleosporomycetidae</taxon>
        <taxon>Pleosporales</taxon>
        <taxon>Pleosporineae</taxon>
        <taxon>Pleosporaceae</taxon>
        <taxon>Pyrenophora</taxon>
    </lineage>
</organism>
<gene>
    <name evidence="1" type="ORF">PtrM4_079120</name>
</gene>
<accession>A0A2W1DI94</accession>
<reference evidence="1" key="1">
    <citation type="journal article" date="2018" name="BMC Genomics">
        <title>Comparative genomics of the wheat fungal pathogen Pyrenophora tritici-repentis reveals chromosomal variations and genome plasticity.</title>
        <authorList>
            <person name="Moolhuijzen P."/>
            <person name="See P.T."/>
            <person name="Hane J.K."/>
            <person name="Shi G."/>
            <person name="Liu Z."/>
            <person name="Oliver R.P."/>
            <person name="Moffat C.S."/>
        </authorList>
    </citation>
    <scope>NUCLEOTIDE SEQUENCE [LARGE SCALE GENOMIC DNA]</scope>
    <source>
        <strain evidence="1">M4</strain>
    </source>
</reference>
<sequence length="70" mass="7895">MAFDLQNINANPIRWYHGSLDLNTSADAAKATADLVNLRKTNIEFLEVPGLDHITLQTKMAWEAIGWLQK</sequence>
<dbReference type="SUPFAM" id="SSF53474">
    <property type="entry name" value="alpha/beta-Hydrolases"/>
    <property type="match status" value="1"/>
</dbReference>
<dbReference type="KEGG" id="ptrr:6348815"/>
<evidence type="ECO:0000313" key="1">
    <source>
        <dbReference type="EMBL" id="KAF7573007.1"/>
    </source>
</evidence>
<dbReference type="EMBL" id="NQIK02000003">
    <property type="protein sequence ID" value="KAF7573007.1"/>
    <property type="molecule type" value="Genomic_DNA"/>
</dbReference>
<evidence type="ECO:0000313" key="2">
    <source>
        <dbReference type="Proteomes" id="UP000245464"/>
    </source>
</evidence>
<dbReference type="InterPro" id="IPR029058">
    <property type="entry name" value="AB_hydrolase_fold"/>
</dbReference>